<dbReference type="SUPFAM" id="SSF52317">
    <property type="entry name" value="Class I glutamine amidotransferase-like"/>
    <property type="match status" value="1"/>
</dbReference>
<reference evidence="8 9" key="1">
    <citation type="submission" date="2021-07" db="EMBL/GenBank/DDBJ databases">
        <title>Clostridium weizhouense sp. nov., an anaerobic bacterium isolated from activated sludge of Petroleum wastewater.</title>
        <authorList>
            <person name="Li Q."/>
        </authorList>
    </citation>
    <scope>NUCLEOTIDE SEQUENCE [LARGE SCALE GENOMIC DNA]</scope>
    <source>
        <strain evidence="8 9">YB-6</strain>
    </source>
</reference>
<evidence type="ECO:0000313" key="9">
    <source>
        <dbReference type="Proteomes" id="UP001519921"/>
    </source>
</evidence>
<dbReference type="InterPro" id="IPR027478">
    <property type="entry name" value="LdcA_N"/>
</dbReference>
<dbReference type="InterPro" id="IPR029062">
    <property type="entry name" value="Class_I_gatase-like"/>
</dbReference>
<dbReference type="PANTHER" id="PTHR30237:SF2">
    <property type="entry name" value="MUREIN TETRAPEPTIDE CARBOXYPEPTIDASE"/>
    <property type="match status" value="1"/>
</dbReference>
<dbReference type="InterPro" id="IPR040921">
    <property type="entry name" value="Peptidase_S66C"/>
</dbReference>
<evidence type="ECO:0000256" key="5">
    <source>
        <dbReference type="ARBA" id="ARBA00022825"/>
    </source>
</evidence>
<comment type="similarity">
    <text evidence="1">Belongs to the peptidase S66 family.</text>
</comment>
<keyword evidence="5" id="KW-0720">Serine protease</keyword>
<dbReference type="RefSeq" id="WP_219779103.1">
    <property type="nucleotide sequence ID" value="NZ_JAHXPT010000005.1"/>
</dbReference>
<name>A0ABS7ANB2_9CLOT</name>
<evidence type="ECO:0000256" key="2">
    <source>
        <dbReference type="ARBA" id="ARBA00022645"/>
    </source>
</evidence>
<dbReference type="SUPFAM" id="SSF141986">
    <property type="entry name" value="LD-carboxypeptidase A C-terminal domain-like"/>
    <property type="match status" value="1"/>
</dbReference>
<comment type="caution">
    <text evidence="8">The sequence shown here is derived from an EMBL/GenBank/DDBJ whole genome shotgun (WGS) entry which is preliminary data.</text>
</comment>
<gene>
    <name evidence="8" type="ORF">KYD98_08060</name>
</gene>
<keyword evidence="3" id="KW-0645">Protease</keyword>
<dbReference type="InterPro" id="IPR027461">
    <property type="entry name" value="Carboxypeptidase_A_C_sf"/>
</dbReference>
<sequence length="287" mass="32489">MKILNYGDNVGIVACSNGLDKSYECKIAELENTLDLLGLKAIFSEKLYKENSIFNGTGREKADILINLFKDSKVKAIFDVSGGDLANEVLEYLDYEEIKKNAKPFFGYSDLSVVINSLYYKSGIETYLYQIRNLIGDNSEIQIKNFKETFMEDKNSLFDFKYEWIQGKYLNGIVVGGNIRCFLKLAGTEYIPNFKDKVLLLESLSGDVAKMSTYLTQYKQLGVFKEITGIILGDFTEMENKKYTPNIIELIQKIVDNVNIPIVKTSQIGHGSDSKCIIIGKNIELKK</sequence>
<dbReference type="Proteomes" id="UP001519921">
    <property type="component" value="Unassembled WGS sequence"/>
</dbReference>
<accession>A0ABS7ANB2</accession>
<proteinExistence type="inferred from homology"/>
<evidence type="ECO:0000256" key="1">
    <source>
        <dbReference type="ARBA" id="ARBA00010233"/>
    </source>
</evidence>
<dbReference type="PANTHER" id="PTHR30237">
    <property type="entry name" value="MURAMOYLTETRAPEPTIDE CARBOXYPEPTIDASE"/>
    <property type="match status" value="1"/>
</dbReference>
<feature type="domain" description="LD-carboxypeptidase N-terminal" evidence="6">
    <location>
        <begin position="10"/>
        <end position="127"/>
    </location>
</feature>
<evidence type="ECO:0000256" key="3">
    <source>
        <dbReference type="ARBA" id="ARBA00022670"/>
    </source>
</evidence>
<organism evidence="8 9">
    <name type="scientific">Clostridium weizhouense</name>
    <dbReference type="NCBI Taxonomy" id="2859781"/>
    <lineage>
        <taxon>Bacteria</taxon>
        <taxon>Bacillati</taxon>
        <taxon>Bacillota</taxon>
        <taxon>Clostridia</taxon>
        <taxon>Eubacteriales</taxon>
        <taxon>Clostridiaceae</taxon>
        <taxon>Clostridium</taxon>
    </lineage>
</organism>
<keyword evidence="2" id="KW-0121">Carboxypeptidase</keyword>
<dbReference type="InterPro" id="IPR040449">
    <property type="entry name" value="Peptidase_S66_N"/>
</dbReference>
<protein>
    <submittedName>
        <fullName evidence="8">LD-carboxypeptidase</fullName>
    </submittedName>
</protein>
<dbReference type="Gene3D" id="3.50.30.60">
    <property type="entry name" value="LD-carboxypeptidase A C-terminal domain-like"/>
    <property type="match status" value="1"/>
</dbReference>
<evidence type="ECO:0000256" key="4">
    <source>
        <dbReference type="ARBA" id="ARBA00022801"/>
    </source>
</evidence>
<evidence type="ECO:0000259" key="6">
    <source>
        <dbReference type="Pfam" id="PF02016"/>
    </source>
</evidence>
<evidence type="ECO:0000259" key="7">
    <source>
        <dbReference type="Pfam" id="PF17676"/>
    </source>
</evidence>
<evidence type="ECO:0000313" key="8">
    <source>
        <dbReference type="EMBL" id="MBW6410044.1"/>
    </source>
</evidence>
<keyword evidence="4" id="KW-0378">Hydrolase</keyword>
<dbReference type="PIRSF" id="PIRSF028757">
    <property type="entry name" value="LD-carboxypeptidase"/>
    <property type="match status" value="1"/>
</dbReference>
<keyword evidence="9" id="KW-1185">Reference proteome</keyword>
<dbReference type="EMBL" id="JAHXPT010000005">
    <property type="protein sequence ID" value="MBW6410044.1"/>
    <property type="molecule type" value="Genomic_DNA"/>
</dbReference>
<feature type="domain" description="LD-carboxypeptidase C-terminal" evidence="7">
    <location>
        <begin position="172"/>
        <end position="285"/>
    </location>
</feature>
<dbReference type="Pfam" id="PF17676">
    <property type="entry name" value="Peptidase_S66C"/>
    <property type="match status" value="1"/>
</dbReference>
<dbReference type="InterPro" id="IPR003507">
    <property type="entry name" value="S66_fam"/>
</dbReference>
<dbReference type="CDD" id="cd07062">
    <property type="entry name" value="Peptidase_S66_mccF_like"/>
    <property type="match status" value="1"/>
</dbReference>
<dbReference type="Gene3D" id="3.40.50.10740">
    <property type="entry name" value="Class I glutamine amidotransferase-like"/>
    <property type="match status" value="1"/>
</dbReference>
<dbReference type="Pfam" id="PF02016">
    <property type="entry name" value="Peptidase_S66"/>
    <property type="match status" value="1"/>
</dbReference>